<evidence type="ECO:0000313" key="3">
    <source>
        <dbReference type="Proteomes" id="UP000579250"/>
    </source>
</evidence>
<dbReference type="AlphaFoldDB" id="A0A846Z4L2"/>
<feature type="transmembrane region" description="Helical" evidence="1">
    <location>
        <begin position="35"/>
        <end position="52"/>
    </location>
</feature>
<dbReference type="RefSeq" id="WP_067628742.1">
    <property type="nucleotide sequence ID" value="NZ_JAAXPI010000023.1"/>
</dbReference>
<protein>
    <submittedName>
        <fullName evidence="2">Uncharacterized protein</fullName>
    </submittedName>
</protein>
<evidence type="ECO:0000256" key="1">
    <source>
        <dbReference type="SAM" id="Phobius"/>
    </source>
</evidence>
<comment type="caution">
    <text evidence="2">The sequence shown here is derived from an EMBL/GenBank/DDBJ whole genome shotgun (WGS) entry which is preliminary data.</text>
</comment>
<keyword evidence="3" id="KW-1185">Reference proteome</keyword>
<evidence type="ECO:0000313" key="2">
    <source>
        <dbReference type="EMBL" id="NKZ05605.1"/>
    </source>
</evidence>
<keyword evidence="1" id="KW-1133">Transmembrane helix</keyword>
<sequence length="136" mass="14635">MGSFWVRLLAGVAVLLVVVVSGVFGATLFWSPAFVAWACLYVAIGVLAEAWLRWRERARGWDVADRPVLQRPVGWSIALVVMAALAGTGNTHLTSLAPGLAVFFIVIPYAWRERRRAAARKRAEGVAGSSGEGDAV</sequence>
<proteinExistence type="predicted"/>
<dbReference type="Proteomes" id="UP000579250">
    <property type="component" value="Unassembled WGS sequence"/>
</dbReference>
<feature type="transmembrane region" description="Helical" evidence="1">
    <location>
        <begin position="73"/>
        <end position="89"/>
    </location>
</feature>
<gene>
    <name evidence="2" type="ORF">HGB48_17900</name>
</gene>
<name>A0A846Z4L2_9ACTN</name>
<keyword evidence="1" id="KW-0812">Transmembrane</keyword>
<organism evidence="2 3">
    <name type="scientific">Actinomadura latina</name>
    <dbReference type="NCBI Taxonomy" id="163603"/>
    <lineage>
        <taxon>Bacteria</taxon>
        <taxon>Bacillati</taxon>
        <taxon>Actinomycetota</taxon>
        <taxon>Actinomycetes</taxon>
        <taxon>Streptosporangiales</taxon>
        <taxon>Thermomonosporaceae</taxon>
        <taxon>Actinomadura</taxon>
    </lineage>
</organism>
<dbReference type="EMBL" id="JAAXPI010000023">
    <property type="protein sequence ID" value="NKZ05605.1"/>
    <property type="molecule type" value="Genomic_DNA"/>
</dbReference>
<reference evidence="2 3" key="1">
    <citation type="submission" date="2020-04" db="EMBL/GenBank/DDBJ databases">
        <title>MicrobeNet Type strains.</title>
        <authorList>
            <person name="Nicholson A.C."/>
        </authorList>
    </citation>
    <scope>NUCLEOTIDE SEQUENCE [LARGE SCALE GENOMIC DNA]</scope>
    <source>
        <strain evidence="2 3">ATCC BAA-277</strain>
    </source>
</reference>
<accession>A0A846Z4L2</accession>
<keyword evidence="1" id="KW-0472">Membrane</keyword>
<feature type="transmembrane region" description="Helical" evidence="1">
    <location>
        <begin position="95"/>
        <end position="111"/>
    </location>
</feature>